<name>A0A2Z7CLW6_9LAMI</name>
<protein>
    <submittedName>
        <fullName evidence="1">Pentatricopeptide repeat-containing protein</fullName>
    </submittedName>
</protein>
<reference evidence="1 2" key="1">
    <citation type="journal article" date="2015" name="Proc. Natl. Acad. Sci. U.S.A.">
        <title>The resurrection genome of Boea hygrometrica: A blueprint for survival of dehydration.</title>
        <authorList>
            <person name="Xiao L."/>
            <person name="Yang G."/>
            <person name="Zhang L."/>
            <person name="Yang X."/>
            <person name="Zhao S."/>
            <person name="Ji Z."/>
            <person name="Zhou Q."/>
            <person name="Hu M."/>
            <person name="Wang Y."/>
            <person name="Chen M."/>
            <person name="Xu Y."/>
            <person name="Jin H."/>
            <person name="Xiao X."/>
            <person name="Hu G."/>
            <person name="Bao F."/>
            <person name="Hu Y."/>
            <person name="Wan P."/>
            <person name="Li L."/>
            <person name="Deng X."/>
            <person name="Kuang T."/>
            <person name="Xiang C."/>
            <person name="Zhu J.K."/>
            <person name="Oliver M.J."/>
            <person name="He Y."/>
        </authorList>
    </citation>
    <scope>NUCLEOTIDE SEQUENCE [LARGE SCALE GENOMIC DNA]</scope>
    <source>
        <strain evidence="2">cv. XS01</strain>
    </source>
</reference>
<sequence>MAHPAHTLNNLQRSRRKSCLKKWSDRLQHQPSLEEVRSHLLKHAHLSRTGLPICGFRSPDAIHLLAIVYAYREAPSWRYPVIGDSSSHTLIYSIKQLGSQGETSRLPELWQIFD</sequence>
<evidence type="ECO:0000313" key="1">
    <source>
        <dbReference type="EMBL" id="KZV45584.1"/>
    </source>
</evidence>
<gene>
    <name evidence="1" type="ORF">F511_27194</name>
</gene>
<keyword evidence="2" id="KW-1185">Reference proteome</keyword>
<dbReference type="AlphaFoldDB" id="A0A2Z7CLW6"/>
<organism evidence="1 2">
    <name type="scientific">Dorcoceras hygrometricum</name>
    <dbReference type="NCBI Taxonomy" id="472368"/>
    <lineage>
        <taxon>Eukaryota</taxon>
        <taxon>Viridiplantae</taxon>
        <taxon>Streptophyta</taxon>
        <taxon>Embryophyta</taxon>
        <taxon>Tracheophyta</taxon>
        <taxon>Spermatophyta</taxon>
        <taxon>Magnoliopsida</taxon>
        <taxon>eudicotyledons</taxon>
        <taxon>Gunneridae</taxon>
        <taxon>Pentapetalae</taxon>
        <taxon>asterids</taxon>
        <taxon>lamiids</taxon>
        <taxon>Lamiales</taxon>
        <taxon>Gesneriaceae</taxon>
        <taxon>Didymocarpoideae</taxon>
        <taxon>Trichosporeae</taxon>
        <taxon>Loxocarpinae</taxon>
        <taxon>Dorcoceras</taxon>
    </lineage>
</organism>
<evidence type="ECO:0000313" key="2">
    <source>
        <dbReference type="Proteomes" id="UP000250235"/>
    </source>
</evidence>
<proteinExistence type="predicted"/>
<dbReference type="Proteomes" id="UP000250235">
    <property type="component" value="Unassembled WGS sequence"/>
</dbReference>
<dbReference type="EMBL" id="KQ996036">
    <property type="protein sequence ID" value="KZV45584.1"/>
    <property type="molecule type" value="Genomic_DNA"/>
</dbReference>
<accession>A0A2Z7CLW6</accession>